<comment type="caution">
    <text evidence="2">The sequence shown here is derived from an EMBL/GenBank/DDBJ whole genome shotgun (WGS) entry which is preliminary data.</text>
</comment>
<accession>A0ABX4TLW1</accession>
<keyword evidence="3" id="KW-1185">Reference proteome</keyword>
<reference evidence="2 3" key="1">
    <citation type="journal article" date="2018" name="FEMS Microbiol. Ecol.">
        <title>Co-invading symbiotic mutualists of Medicago polymorpha retain high ancestral diversity and contain diverse accessory genomes.</title>
        <authorList>
            <person name="Porter S.S."/>
            <person name="Faber-Hammond J.J."/>
            <person name="Friesen M.L."/>
        </authorList>
    </citation>
    <scope>NUCLEOTIDE SEQUENCE [LARGE SCALE GENOMIC DNA]</scope>
    <source>
        <strain evidence="2 3">Str16</strain>
    </source>
</reference>
<sequence>MTMQPRVEKKAASHNDQRHKLLDRLESLVEKNQLAYDNAMKDFRDSFTLNSGSFDTNED</sequence>
<evidence type="ECO:0000313" key="2">
    <source>
        <dbReference type="EMBL" id="PLU02737.1"/>
    </source>
</evidence>
<feature type="coiled-coil region" evidence="1">
    <location>
        <begin position="11"/>
        <end position="42"/>
    </location>
</feature>
<dbReference type="EMBL" id="NBUC01000076">
    <property type="protein sequence ID" value="PLU02737.1"/>
    <property type="molecule type" value="Genomic_DNA"/>
</dbReference>
<gene>
    <name evidence="2" type="ORF">BMJ33_16275</name>
</gene>
<name>A0ABX4TLW1_9HYPH</name>
<keyword evidence="1" id="KW-0175">Coiled coil</keyword>
<evidence type="ECO:0000256" key="1">
    <source>
        <dbReference type="SAM" id="Coils"/>
    </source>
</evidence>
<proteinExistence type="predicted"/>
<organism evidence="2 3">
    <name type="scientific">Sinorhizobium medicae</name>
    <dbReference type="NCBI Taxonomy" id="110321"/>
    <lineage>
        <taxon>Bacteria</taxon>
        <taxon>Pseudomonadati</taxon>
        <taxon>Pseudomonadota</taxon>
        <taxon>Alphaproteobacteria</taxon>
        <taxon>Hyphomicrobiales</taxon>
        <taxon>Rhizobiaceae</taxon>
        <taxon>Sinorhizobium/Ensifer group</taxon>
        <taxon>Sinorhizobium</taxon>
    </lineage>
</organism>
<protein>
    <submittedName>
        <fullName evidence="2">Uncharacterized protein</fullName>
    </submittedName>
</protein>
<dbReference type="Proteomes" id="UP001190825">
    <property type="component" value="Unassembled WGS sequence"/>
</dbReference>
<evidence type="ECO:0000313" key="3">
    <source>
        <dbReference type="Proteomes" id="UP001190825"/>
    </source>
</evidence>